<name>A0A7X5HXH6_9FIRM</name>
<dbReference type="InterPro" id="IPR006139">
    <property type="entry name" value="D-isomer_2_OHA_DH_cat_dom"/>
</dbReference>
<dbReference type="SUPFAM" id="SSF52283">
    <property type="entry name" value="Formate/glycerate dehydrogenase catalytic domain-like"/>
    <property type="match status" value="1"/>
</dbReference>
<dbReference type="GO" id="GO:0016618">
    <property type="term" value="F:hydroxypyruvate reductase [NAD(P)H] activity"/>
    <property type="evidence" value="ECO:0007669"/>
    <property type="project" value="TreeGrafter"/>
</dbReference>
<dbReference type="InterPro" id="IPR050223">
    <property type="entry name" value="D-isomer_2-hydroxyacid_DH"/>
</dbReference>
<protein>
    <submittedName>
        <fullName evidence="6">D-glycerate dehydrogenase</fullName>
    </submittedName>
</protein>
<dbReference type="PANTHER" id="PTHR10996">
    <property type="entry name" value="2-HYDROXYACID DEHYDROGENASE-RELATED"/>
    <property type="match status" value="1"/>
</dbReference>
<evidence type="ECO:0000256" key="3">
    <source>
        <dbReference type="RuleBase" id="RU003719"/>
    </source>
</evidence>
<proteinExistence type="inferred from homology"/>
<gene>
    <name evidence="6" type="ORF">GXN74_11710</name>
</gene>
<comment type="caution">
    <text evidence="6">The sequence shown here is derived from an EMBL/GenBank/DDBJ whole genome shotgun (WGS) entry which is preliminary data.</text>
</comment>
<dbReference type="SUPFAM" id="SSF51735">
    <property type="entry name" value="NAD(P)-binding Rossmann-fold domains"/>
    <property type="match status" value="1"/>
</dbReference>
<dbReference type="CDD" id="cd05301">
    <property type="entry name" value="GDH"/>
    <property type="match status" value="1"/>
</dbReference>
<accession>A0A7X5HXH6</accession>
<dbReference type="InterPro" id="IPR029752">
    <property type="entry name" value="D-isomer_DH_CS1"/>
</dbReference>
<dbReference type="GO" id="GO:0005829">
    <property type="term" value="C:cytosol"/>
    <property type="evidence" value="ECO:0007669"/>
    <property type="project" value="TreeGrafter"/>
</dbReference>
<keyword evidence="2 3" id="KW-0560">Oxidoreductase</keyword>
<feature type="domain" description="D-isomer specific 2-hydroxyacid dehydrogenase NAD-binding" evidence="5">
    <location>
        <begin position="110"/>
        <end position="289"/>
    </location>
</feature>
<dbReference type="Proteomes" id="UP000461585">
    <property type="component" value="Unassembled WGS sequence"/>
</dbReference>
<dbReference type="GO" id="GO:0030267">
    <property type="term" value="F:glyoxylate reductase (NADPH) activity"/>
    <property type="evidence" value="ECO:0007669"/>
    <property type="project" value="TreeGrafter"/>
</dbReference>
<evidence type="ECO:0000259" key="5">
    <source>
        <dbReference type="Pfam" id="PF02826"/>
    </source>
</evidence>
<dbReference type="InterPro" id="IPR006140">
    <property type="entry name" value="D-isomer_DH_NAD-bd"/>
</dbReference>
<dbReference type="PROSITE" id="PS00065">
    <property type="entry name" value="D_2_HYDROXYACID_DH_1"/>
    <property type="match status" value="1"/>
</dbReference>
<comment type="similarity">
    <text evidence="1 3">Belongs to the D-isomer specific 2-hydroxyacid dehydrogenase family.</text>
</comment>
<dbReference type="PANTHER" id="PTHR10996:SF283">
    <property type="entry name" value="GLYOXYLATE_HYDROXYPYRUVATE REDUCTASE B"/>
    <property type="match status" value="1"/>
</dbReference>
<reference evidence="6 7" key="1">
    <citation type="submission" date="2020-01" db="EMBL/GenBank/DDBJ databases">
        <title>Anaeroalcalibacter tamaniensis gen. nov., sp. nov., moderately halophilic strictly anaerobic fermenter bacterium from mud volcano of Taman peninsula.</title>
        <authorList>
            <person name="Frolova A."/>
            <person name="Merkel A.Y."/>
            <person name="Slobodkin A.I."/>
        </authorList>
    </citation>
    <scope>NUCLEOTIDE SEQUENCE [LARGE SCALE GENOMIC DNA]</scope>
    <source>
        <strain evidence="6 7">F-3ap</strain>
    </source>
</reference>
<dbReference type="InterPro" id="IPR036291">
    <property type="entry name" value="NAD(P)-bd_dom_sf"/>
</dbReference>
<evidence type="ECO:0000259" key="4">
    <source>
        <dbReference type="Pfam" id="PF00389"/>
    </source>
</evidence>
<organism evidence="6 7">
    <name type="scientific">Anaerotalea alkaliphila</name>
    <dbReference type="NCBI Taxonomy" id="2662126"/>
    <lineage>
        <taxon>Bacteria</taxon>
        <taxon>Bacillati</taxon>
        <taxon>Bacillota</taxon>
        <taxon>Clostridia</taxon>
        <taxon>Eubacteriales</taxon>
        <taxon>Anaerotalea</taxon>
    </lineage>
</organism>
<dbReference type="AlphaFoldDB" id="A0A7X5HXH6"/>
<dbReference type="Pfam" id="PF02826">
    <property type="entry name" value="2-Hacid_dh_C"/>
    <property type="match status" value="1"/>
</dbReference>
<keyword evidence="7" id="KW-1185">Reference proteome</keyword>
<dbReference type="Pfam" id="PF00389">
    <property type="entry name" value="2-Hacid_dh"/>
    <property type="match status" value="1"/>
</dbReference>
<feature type="domain" description="D-isomer specific 2-hydroxyacid dehydrogenase catalytic" evidence="4">
    <location>
        <begin position="7"/>
        <end position="320"/>
    </location>
</feature>
<evidence type="ECO:0000313" key="6">
    <source>
        <dbReference type="EMBL" id="NDL68406.1"/>
    </source>
</evidence>
<dbReference type="GO" id="GO:0051287">
    <property type="term" value="F:NAD binding"/>
    <property type="evidence" value="ECO:0007669"/>
    <property type="project" value="InterPro"/>
</dbReference>
<evidence type="ECO:0000313" key="7">
    <source>
        <dbReference type="Proteomes" id="UP000461585"/>
    </source>
</evidence>
<evidence type="ECO:0000256" key="1">
    <source>
        <dbReference type="ARBA" id="ARBA00005854"/>
    </source>
</evidence>
<evidence type="ECO:0000256" key="2">
    <source>
        <dbReference type="ARBA" id="ARBA00023002"/>
    </source>
</evidence>
<dbReference type="Gene3D" id="3.40.50.720">
    <property type="entry name" value="NAD(P)-binding Rossmann-like Domain"/>
    <property type="match status" value="2"/>
</dbReference>
<dbReference type="EMBL" id="JAAEEH010000038">
    <property type="protein sequence ID" value="NDL68406.1"/>
    <property type="molecule type" value="Genomic_DNA"/>
</dbReference>
<dbReference type="FunFam" id="3.40.50.720:FF:000462">
    <property type="entry name" value="Glyoxylate reductase (NADP+)"/>
    <property type="match status" value="1"/>
</dbReference>
<sequence length="321" mass="35366">MERRRKVFVAQPVPETVEAYIRNHCECEVWKGPERIPRETLFSRIRDKEGVLLAGVRVDGEFLEQAPQLRVVSNVSVGYNNFDLAAMKARGVAGTNTSGVLDDTVADLAMGLLLAAARRIPELDRHVKEGLWQQGDDEILFGKQVHHATLGILGMGRIGEALARRARFGFDMEVLYHNRNRKPEVEKALGVRYAGFGELLARSDYVVLLAPLTPSTRGMMDESAFRSMKSDSIFLNVSRGETVKEEALVQALQKGWIRGAGLDVYGREPVSRENPLLGLDNCVTLPHIGSAVAGTREDMAMLAARSMVAVLQGRDPGTIVT</sequence>
<dbReference type="RefSeq" id="WP_162371130.1">
    <property type="nucleotide sequence ID" value="NZ_JAAEEH010000038.1"/>
</dbReference>